<dbReference type="AlphaFoldDB" id="A0A838Y3V5"/>
<reference evidence="1 2" key="2">
    <citation type="submission" date="2020-08" db="EMBL/GenBank/DDBJ databases">
        <title>Stappia taiwanensis sp. nov., isolated from a coastal thermal spring.</title>
        <authorList>
            <person name="Kampfer P."/>
        </authorList>
    </citation>
    <scope>NUCLEOTIDE SEQUENCE [LARGE SCALE GENOMIC DNA]</scope>
    <source>
        <strain evidence="1 2">DSM 23284</strain>
    </source>
</reference>
<protein>
    <submittedName>
        <fullName evidence="1">Uncharacterized protein</fullName>
    </submittedName>
</protein>
<evidence type="ECO:0000313" key="2">
    <source>
        <dbReference type="Proteomes" id="UP000559404"/>
    </source>
</evidence>
<reference evidence="1 2" key="1">
    <citation type="submission" date="2020-07" db="EMBL/GenBank/DDBJ databases">
        <authorList>
            <person name="Li M."/>
        </authorList>
    </citation>
    <scope>NUCLEOTIDE SEQUENCE [LARGE SCALE GENOMIC DNA]</scope>
    <source>
        <strain evidence="1 2">DSM 23284</strain>
    </source>
</reference>
<keyword evidence="2" id="KW-1185">Reference proteome</keyword>
<gene>
    <name evidence="1" type="ORF">H1W37_19525</name>
</gene>
<accession>A0A838Y3V5</accession>
<name>A0A838Y3V5_9HYPH</name>
<proteinExistence type="predicted"/>
<comment type="caution">
    <text evidence="1">The sequence shown here is derived from an EMBL/GenBank/DDBJ whole genome shotgun (WGS) entry which is preliminary data.</text>
</comment>
<dbReference type="RefSeq" id="WP_181762051.1">
    <property type="nucleotide sequence ID" value="NZ_BMCR01000001.1"/>
</dbReference>
<dbReference type="EMBL" id="JACEON010000026">
    <property type="protein sequence ID" value="MBA4613854.1"/>
    <property type="molecule type" value="Genomic_DNA"/>
</dbReference>
<dbReference type="Proteomes" id="UP000559404">
    <property type="component" value="Unassembled WGS sequence"/>
</dbReference>
<evidence type="ECO:0000313" key="1">
    <source>
        <dbReference type="EMBL" id="MBA4613854.1"/>
    </source>
</evidence>
<organism evidence="1 2">
    <name type="scientific">Stappia taiwanensis</name>
    <dbReference type="NCBI Taxonomy" id="992267"/>
    <lineage>
        <taxon>Bacteria</taxon>
        <taxon>Pseudomonadati</taxon>
        <taxon>Pseudomonadota</taxon>
        <taxon>Alphaproteobacteria</taxon>
        <taxon>Hyphomicrobiales</taxon>
        <taxon>Stappiaceae</taxon>
        <taxon>Stappia</taxon>
    </lineage>
</organism>
<sequence length="98" mass="11153">MISRATIRKAFGSRLVWALALVILAVGLHLWRVGLARDEGYQARVTDELRDDLDAYRKRSEDDAHARSLSDYDLCHEYLGAGGLPDDECDRLRRPNPQ</sequence>